<name>A0ABN9QT18_9DINO</name>
<organism evidence="1 2">
    <name type="scientific">Prorocentrum cordatum</name>
    <dbReference type="NCBI Taxonomy" id="2364126"/>
    <lineage>
        <taxon>Eukaryota</taxon>
        <taxon>Sar</taxon>
        <taxon>Alveolata</taxon>
        <taxon>Dinophyceae</taxon>
        <taxon>Prorocentrales</taxon>
        <taxon>Prorocentraceae</taxon>
        <taxon>Prorocentrum</taxon>
    </lineage>
</organism>
<evidence type="ECO:0000313" key="1">
    <source>
        <dbReference type="EMBL" id="CAK0808761.1"/>
    </source>
</evidence>
<keyword evidence="2" id="KW-1185">Reference proteome</keyword>
<comment type="caution">
    <text evidence="1">The sequence shown here is derived from an EMBL/GenBank/DDBJ whole genome shotgun (WGS) entry which is preliminary data.</text>
</comment>
<reference evidence="1" key="1">
    <citation type="submission" date="2023-10" db="EMBL/GenBank/DDBJ databases">
        <authorList>
            <person name="Chen Y."/>
            <person name="Shah S."/>
            <person name="Dougan E. K."/>
            <person name="Thang M."/>
            <person name="Chan C."/>
        </authorList>
    </citation>
    <scope>NUCLEOTIDE SEQUENCE [LARGE SCALE GENOMIC DNA]</scope>
</reference>
<dbReference type="EMBL" id="CAUYUJ010004251">
    <property type="protein sequence ID" value="CAK0808761.1"/>
    <property type="molecule type" value="Genomic_DNA"/>
</dbReference>
<gene>
    <name evidence="1" type="ORF">PCOR1329_LOCUS14255</name>
</gene>
<feature type="non-terminal residue" evidence="1">
    <location>
        <position position="171"/>
    </location>
</feature>
<accession>A0ABN9QT18</accession>
<protein>
    <submittedName>
        <fullName evidence="1">Uncharacterized protein</fullName>
    </submittedName>
</protein>
<proteinExistence type="predicted"/>
<evidence type="ECO:0000313" key="2">
    <source>
        <dbReference type="Proteomes" id="UP001189429"/>
    </source>
</evidence>
<dbReference type="Proteomes" id="UP001189429">
    <property type="component" value="Unassembled WGS sequence"/>
</dbReference>
<sequence>MSAQTPALAPTVRIHIPYLSSDILRTRHAPWGLAAWGRRILLVFTSSGDAYSRHSTSLRTASLDKTEHTDGSRRTSAALRQLARYIRSNSTGGEKENSTQEKAYWAALSDRTDDHLECDLCGGKQQWLLVFAKSRELSKPAVDILNALPGYHLKSAQRSRSAVETLRELHQ</sequence>